<dbReference type="GO" id="GO:1901605">
    <property type="term" value="P:alpha-amino acid metabolic process"/>
    <property type="evidence" value="ECO:0007669"/>
    <property type="project" value="TreeGrafter"/>
</dbReference>
<evidence type="ECO:0000313" key="9">
    <source>
        <dbReference type="Proteomes" id="UP000041595"/>
    </source>
</evidence>
<reference evidence="7 8" key="2">
    <citation type="submission" date="2015-03" db="EMBL/GenBank/DDBJ databases">
        <authorList>
            <consortium name="Pathogen Informatics"/>
            <person name="Murphy D."/>
        </authorList>
    </citation>
    <scope>NUCLEOTIDE SEQUENCE [LARGE SCALE GENOMIC DNA]</scope>
    <source>
        <strain evidence="7 8">IP08791</strain>
    </source>
</reference>
<accession>A0A0T9TSH0</accession>
<evidence type="ECO:0000313" key="8">
    <source>
        <dbReference type="Proteomes" id="UP000038647"/>
    </source>
</evidence>
<evidence type="ECO:0000256" key="1">
    <source>
        <dbReference type="ARBA" id="ARBA00001933"/>
    </source>
</evidence>
<evidence type="ECO:0000259" key="5">
    <source>
        <dbReference type="Pfam" id="PF00155"/>
    </source>
</evidence>
<dbReference type="OrthoDB" id="3224382at2"/>
<evidence type="ECO:0000256" key="4">
    <source>
        <dbReference type="ARBA" id="ARBA00022898"/>
    </source>
</evidence>
<proteinExistence type="predicted"/>
<dbReference type="InterPro" id="IPR004839">
    <property type="entry name" value="Aminotransferase_I/II_large"/>
</dbReference>
<dbReference type="Pfam" id="PF00155">
    <property type="entry name" value="Aminotran_1_2"/>
    <property type="match status" value="1"/>
</dbReference>
<dbReference type="EMBL" id="CQEJ01000008">
    <property type="protein sequence ID" value="CNK99718.1"/>
    <property type="molecule type" value="Genomic_DNA"/>
</dbReference>
<dbReference type="Gene3D" id="3.40.640.10">
    <property type="entry name" value="Type I PLP-dependent aspartate aminotransferase-like (Major domain)"/>
    <property type="match status" value="1"/>
</dbReference>
<dbReference type="STRING" id="1453495.AT01_1636"/>
<dbReference type="InterPro" id="IPR015421">
    <property type="entry name" value="PyrdxlP-dep_Trfase_major"/>
</dbReference>
<evidence type="ECO:0000256" key="3">
    <source>
        <dbReference type="ARBA" id="ARBA00022679"/>
    </source>
</evidence>
<reference evidence="6 9" key="1">
    <citation type="submission" date="2015-03" db="EMBL/GenBank/DDBJ databases">
        <authorList>
            <person name="Murphy D."/>
        </authorList>
    </citation>
    <scope>NUCLEOTIDE SEQUENCE [LARGE SCALE GENOMIC DNA]</scope>
    <source>
        <strain evidence="6 9">IP06005</strain>
    </source>
</reference>
<gene>
    <name evidence="6" type="ORF">ERS137965_01719</name>
    <name evidence="7" type="ORF">ERS137966_02570</name>
</gene>
<feature type="domain" description="Aminotransferase class I/classII large" evidence="5">
    <location>
        <begin position="163"/>
        <end position="359"/>
    </location>
</feature>
<dbReference type="Proteomes" id="UP000038647">
    <property type="component" value="Unassembled WGS sequence"/>
</dbReference>
<dbReference type="PANTHER" id="PTHR42790:SF19">
    <property type="entry name" value="KYNURENINE_ALPHA-AMINOADIPATE AMINOTRANSFERASE, MITOCHONDRIAL"/>
    <property type="match status" value="1"/>
</dbReference>
<keyword evidence="2" id="KW-0032">Aminotransferase</keyword>
<dbReference type="RefSeq" id="WP_049596080.1">
    <property type="nucleotide sequence ID" value="NZ_CABHPY010000237.1"/>
</dbReference>
<keyword evidence="4" id="KW-0663">Pyridoxal phosphate</keyword>
<sequence>MINPTKTFDKFNSPDYTSHLRSHIQGAEDHLKNDSNELRQCSPEQILYGEYQNANAPHGPVLYAAKGEHWNGVSPKFLEFINTFKLSREQMGYAECGYGIQKHRSFMRQLIEREHHLTDRLSPGELDIDVGCFATTTRLAMYDLAKVAIRYAREKYPHLSPVALVPTPGWDYRGILKDVGFEVAYLPIEPKNGWLPDLEQWAHIVNELCAAGKHIAFAVSNPQHNPTGKQWPTTVTQYLLNLCLQEDAYLLLDDAYYCVHDPRVPVVNHLKSILNSFDQNSGINALAESGMFERWIATRPFGKQFSCNSMGVAAITTSPKLLRQLNRESWVNRYHTNTHNAEIMCAWLETPDAADWTIETGLFYTRQKKLVQTYLKETLGWPDDGVCVGPSTSYMLIKIPKIYQGSLSSIDKFRDDLFYATGTLVSASLFNQYQAEKIPFVRLHLGSHPDVIEEFLSRWQRAGLHYDQEQMLPGKSAMQKPLSPQRMRTCV</sequence>
<keyword evidence="3" id="KW-0808">Transferase</keyword>
<dbReference type="GO" id="GO:0008483">
    <property type="term" value="F:transaminase activity"/>
    <property type="evidence" value="ECO:0007669"/>
    <property type="project" value="UniProtKB-KW"/>
</dbReference>
<dbReference type="eggNOG" id="COG0436">
    <property type="taxonomic scope" value="Bacteria"/>
</dbReference>
<comment type="cofactor">
    <cofactor evidence="1">
        <name>pyridoxal 5'-phosphate</name>
        <dbReference type="ChEBI" id="CHEBI:597326"/>
    </cofactor>
</comment>
<name>A0A0T9TSH0_YERAL</name>
<dbReference type="SUPFAM" id="SSF53383">
    <property type="entry name" value="PLP-dependent transferases"/>
    <property type="match status" value="1"/>
</dbReference>
<dbReference type="GO" id="GO:0030170">
    <property type="term" value="F:pyridoxal phosphate binding"/>
    <property type="evidence" value="ECO:0007669"/>
    <property type="project" value="InterPro"/>
</dbReference>
<dbReference type="AlphaFoldDB" id="A0A0T9TSH0"/>
<dbReference type="InterPro" id="IPR015424">
    <property type="entry name" value="PyrdxlP-dep_Trfase"/>
</dbReference>
<evidence type="ECO:0000256" key="2">
    <source>
        <dbReference type="ARBA" id="ARBA00022576"/>
    </source>
</evidence>
<evidence type="ECO:0000313" key="7">
    <source>
        <dbReference type="EMBL" id="CNL21269.1"/>
    </source>
</evidence>
<organism evidence="6 9">
    <name type="scientific">Yersinia aldovae</name>
    <dbReference type="NCBI Taxonomy" id="29483"/>
    <lineage>
        <taxon>Bacteria</taxon>
        <taxon>Pseudomonadati</taxon>
        <taxon>Pseudomonadota</taxon>
        <taxon>Gammaproteobacteria</taxon>
        <taxon>Enterobacterales</taxon>
        <taxon>Yersiniaceae</taxon>
        <taxon>Yersinia</taxon>
    </lineage>
</organism>
<evidence type="ECO:0000313" key="6">
    <source>
        <dbReference type="EMBL" id="CNK99718.1"/>
    </source>
</evidence>
<dbReference type="PANTHER" id="PTHR42790">
    <property type="entry name" value="AMINOTRANSFERASE"/>
    <property type="match status" value="1"/>
</dbReference>
<dbReference type="CDD" id="cd00609">
    <property type="entry name" value="AAT_like"/>
    <property type="match status" value="1"/>
</dbReference>
<protein>
    <submittedName>
        <fullName evidence="6">Transaminase</fullName>
    </submittedName>
</protein>
<keyword evidence="8" id="KW-1185">Reference proteome</keyword>
<dbReference type="InterPro" id="IPR050859">
    <property type="entry name" value="Class-I_PLP-dep_aminotransf"/>
</dbReference>
<dbReference type="EMBL" id="CQEH01000011">
    <property type="protein sequence ID" value="CNL21269.1"/>
    <property type="molecule type" value="Genomic_DNA"/>
</dbReference>
<dbReference type="Proteomes" id="UP000041595">
    <property type="component" value="Unassembled WGS sequence"/>
</dbReference>